<dbReference type="KEGG" id="psa:PST_3922"/>
<reference evidence="1 2" key="1">
    <citation type="journal article" date="2008" name="Proc. Natl. Acad. Sci. U.S.A.">
        <title>Nitrogen fixation island and rhizosphere competence traits in the genome of root-associated Pseudomonas stutzeri A1501.</title>
        <authorList>
            <person name="Yan Y."/>
            <person name="Yang J."/>
            <person name="Dou Y."/>
            <person name="Chen M."/>
            <person name="Ping S."/>
            <person name="Peng J."/>
            <person name="Lu W."/>
            <person name="Zhang W."/>
            <person name="Yao Z."/>
            <person name="Li H."/>
            <person name="Liu W."/>
            <person name="He S."/>
            <person name="Geng L."/>
            <person name="Zhang X."/>
            <person name="Yang F."/>
            <person name="Yu H."/>
            <person name="Zhan Y."/>
            <person name="Li D."/>
            <person name="Lin Z."/>
            <person name="Wang Y."/>
            <person name="Elmerich C."/>
            <person name="Lin M."/>
            <person name="Jin Q."/>
        </authorList>
    </citation>
    <scope>NUCLEOTIDE SEQUENCE [LARGE SCALE GENOMIC DNA]</scope>
    <source>
        <strain evidence="1 2">A1501</strain>
    </source>
</reference>
<accession>A4VRE4</accession>
<sequence>MLLGDDRRWPGIGLEPCAGAVLAAANAMKNGKNEEKA</sequence>
<organism evidence="1 2">
    <name type="scientific">Stutzerimonas stutzeri (strain A1501)</name>
    <name type="common">Pseudomonas stutzeri</name>
    <dbReference type="NCBI Taxonomy" id="379731"/>
    <lineage>
        <taxon>Bacteria</taxon>
        <taxon>Pseudomonadati</taxon>
        <taxon>Pseudomonadota</taxon>
        <taxon>Gammaproteobacteria</taxon>
        <taxon>Pseudomonadales</taxon>
        <taxon>Pseudomonadaceae</taxon>
        <taxon>Stutzerimonas</taxon>
    </lineage>
</organism>
<evidence type="ECO:0000313" key="2">
    <source>
        <dbReference type="Proteomes" id="UP000000233"/>
    </source>
</evidence>
<dbReference type="Proteomes" id="UP000000233">
    <property type="component" value="Chromosome"/>
</dbReference>
<evidence type="ECO:0000313" key="1">
    <source>
        <dbReference type="EMBL" id="ABP81545.1"/>
    </source>
</evidence>
<dbReference type="EMBL" id="CP000304">
    <property type="protein sequence ID" value="ABP81545.1"/>
    <property type="molecule type" value="Genomic_DNA"/>
</dbReference>
<protein>
    <submittedName>
        <fullName evidence="1">Uncharacterized protein</fullName>
    </submittedName>
</protein>
<gene>
    <name evidence="1" type="ordered locus">PST_3922</name>
</gene>
<proteinExistence type="predicted"/>
<dbReference type="AlphaFoldDB" id="A4VRE4"/>
<keyword evidence="2" id="KW-1185">Reference proteome</keyword>
<name>A4VRE4_STUS1</name>
<dbReference type="HOGENOM" id="CLU_3347566_0_0_6"/>